<sequence length="187" mass="20901">MLTFDRELGTYSVDVWMLVNLEQQHRQTVRQLQLKPDDSPHIHCNLDDEVSSGFPIMSKTDANQTVRVTSFEDPEKQVPESGPLSHEFREYGWRLREMPSGTHVHPPGSAAFHEQTDSQKGRSWTLWKAQDLSQVGYSTGESGDSTFCCCAVASNKRGFLGLDPLPEPGRTLVTAELGRSVISSSQH</sequence>
<dbReference type="EMBL" id="CM043039">
    <property type="protein sequence ID" value="KAI4574314.1"/>
    <property type="molecule type" value="Genomic_DNA"/>
</dbReference>
<organism evidence="1 2">
    <name type="scientific">Ovis ammon polii x Ovis aries</name>
    <dbReference type="NCBI Taxonomy" id="2918886"/>
    <lineage>
        <taxon>Eukaryota</taxon>
        <taxon>Metazoa</taxon>
        <taxon>Chordata</taxon>
        <taxon>Craniata</taxon>
        <taxon>Vertebrata</taxon>
        <taxon>Euteleostomi</taxon>
        <taxon>Mammalia</taxon>
        <taxon>Eutheria</taxon>
        <taxon>Laurasiatheria</taxon>
        <taxon>Artiodactyla</taxon>
        <taxon>Ruminantia</taxon>
        <taxon>Pecora</taxon>
        <taxon>Bovidae</taxon>
        <taxon>Caprinae</taxon>
        <taxon>Ovis</taxon>
    </lineage>
</organism>
<reference evidence="1" key="1">
    <citation type="submission" date="2022-03" db="EMBL/GenBank/DDBJ databases">
        <title>Genomic analyses of argali, domestic sheep and their hybrids provide insights into chromosomal evolution, heterosis and genetic basis of agronomic traits.</title>
        <authorList>
            <person name="Li M."/>
        </authorList>
    </citation>
    <scope>NUCLEOTIDE SEQUENCE</scope>
    <source>
        <strain evidence="1">F1 hybrid</strain>
    </source>
</reference>
<name>A0ACB9UN26_9CETA</name>
<dbReference type="Proteomes" id="UP001057279">
    <property type="component" value="Linkage Group LG14"/>
</dbReference>
<accession>A0ACB9UN26</accession>
<evidence type="ECO:0000313" key="1">
    <source>
        <dbReference type="EMBL" id="KAI4574314.1"/>
    </source>
</evidence>
<proteinExistence type="predicted"/>
<keyword evidence="2" id="KW-1185">Reference proteome</keyword>
<comment type="caution">
    <text evidence="1">The sequence shown here is derived from an EMBL/GenBank/DDBJ whole genome shotgun (WGS) entry which is preliminary data.</text>
</comment>
<evidence type="ECO:0000313" key="2">
    <source>
        <dbReference type="Proteomes" id="UP001057279"/>
    </source>
</evidence>
<protein>
    <submittedName>
        <fullName evidence="1">Uncharacterized protein</fullName>
    </submittedName>
</protein>
<gene>
    <name evidence="1" type="ORF">MJG53_012490</name>
</gene>